<comment type="caution">
    <text evidence="1">The sequence shown here is derived from an EMBL/GenBank/DDBJ whole genome shotgun (WGS) entry which is preliminary data.</text>
</comment>
<feature type="non-terminal residue" evidence="1">
    <location>
        <position position="100"/>
    </location>
</feature>
<reference evidence="1" key="1">
    <citation type="submission" date="2022-09" db="EMBL/GenBank/DDBJ databases">
        <title>A Global Phylogenomic Analysis of the Shiitake Genus Lentinula.</title>
        <authorList>
            <consortium name="DOE Joint Genome Institute"/>
            <person name="Sierra-Patev S."/>
            <person name="Min B."/>
            <person name="Naranjo-Ortiz M."/>
            <person name="Looney B."/>
            <person name="Konkel Z."/>
            <person name="Slot J.C."/>
            <person name="Sakamoto Y."/>
            <person name="Steenwyk J.L."/>
            <person name="Rokas A."/>
            <person name="Carro J."/>
            <person name="Camarero S."/>
            <person name="Ferreira P."/>
            <person name="Molpeceres G."/>
            <person name="Ruiz-Duenas F.J."/>
            <person name="Serrano A."/>
            <person name="Henrissat B."/>
            <person name="Drula E."/>
            <person name="Hughes K.W."/>
            <person name="Mata J.L."/>
            <person name="Ishikawa N.K."/>
            <person name="Vargas-Isla R."/>
            <person name="Ushijima S."/>
            <person name="Smith C.A."/>
            <person name="Ahrendt S."/>
            <person name="Andreopoulos W."/>
            <person name="He G."/>
            <person name="Labutti K."/>
            <person name="Lipzen A."/>
            <person name="Ng V."/>
            <person name="Riley R."/>
            <person name="Sandor L."/>
            <person name="Barry K."/>
            <person name="Martinez A.T."/>
            <person name="Xiao Y."/>
            <person name="Gibbons J.G."/>
            <person name="Terashima K."/>
            <person name="Grigoriev I.V."/>
            <person name="Hibbett D.S."/>
        </authorList>
    </citation>
    <scope>NUCLEOTIDE SEQUENCE</scope>
    <source>
        <strain evidence="1">TMI1499</strain>
    </source>
</reference>
<dbReference type="Proteomes" id="UP001163835">
    <property type="component" value="Unassembled WGS sequence"/>
</dbReference>
<evidence type="ECO:0000313" key="2">
    <source>
        <dbReference type="Proteomes" id="UP001163835"/>
    </source>
</evidence>
<name>A0ACC1TSK2_9AGAR</name>
<dbReference type="EMBL" id="MU795279">
    <property type="protein sequence ID" value="KAJ3807740.1"/>
    <property type="molecule type" value="Genomic_DNA"/>
</dbReference>
<sequence length="100" mass="11745">MEYDPGAIHSVAYPTYPTSYPPTSYHHIPRPPNAFILFRSAFIRSRKISSEIEGNHSTLSKIIGRVWRSLPPPERAEWEARARIAQEEHRLRYPDWRFSP</sequence>
<accession>A0ACC1TSK2</accession>
<protein>
    <submittedName>
        <fullName evidence="1">High mobility group box domain-containing protein</fullName>
    </submittedName>
</protein>
<evidence type="ECO:0000313" key="1">
    <source>
        <dbReference type="EMBL" id="KAJ3807740.1"/>
    </source>
</evidence>
<proteinExistence type="predicted"/>
<gene>
    <name evidence="1" type="ORF">F5876DRAFT_47472</name>
</gene>
<keyword evidence="2" id="KW-1185">Reference proteome</keyword>
<organism evidence="1 2">
    <name type="scientific">Lentinula aff. lateritia</name>
    <dbReference type="NCBI Taxonomy" id="2804960"/>
    <lineage>
        <taxon>Eukaryota</taxon>
        <taxon>Fungi</taxon>
        <taxon>Dikarya</taxon>
        <taxon>Basidiomycota</taxon>
        <taxon>Agaricomycotina</taxon>
        <taxon>Agaricomycetes</taxon>
        <taxon>Agaricomycetidae</taxon>
        <taxon>Agaricales</taxon>
        <taxon>Marasmiineae</taxon>
        <taxon>Omphalotaceae</taxon>
        <taxon>Lentinula</taxon>
    </lineage>
</organism>